<dbReference type="PANTHER" id="PTHR21377:SF0">
    <property type="entry name" value="PROTEIN FAM210B, MITOCHONDRIAL"/>
    <property type="match status" value="1"/>
</dbReference>
<dbReference type="Proteomes" id="UP001273166">
    <property type="component" value="Unassembled WGS sequence"/>
</dbReference>
<evidence type="ECO:0000256" key="1">
    <source>
        <dbReference type="SAM" id="MobiDB-lite"/>
    </source>
</evidence>
<evidence type="ECO:0000313" key="4">
    <source>
        <dbReference type="EMBL" id="KAK3309134.1"/>
    </source>
</evidence>
<feature type="compositionally biased region" description="Basic residues" evidence="1">
    <location>
        <begin position="78"/>
        <end position="88"/>
    </location>
</feature>
<accession>A0AAJ0GZR0</accession>
<dbReference type="GeneID" id="87887724"/>
<comment type="caution">
    <text evidence="4">The sequence shown here is derived from an EMBL/GenBank/DDBJ whole genome shotgun (WGS) entry which is preliminary data.</text>
</comment>
<dbReference type="GO" id="GO:0005739">
    <property type="term" value="C:mitochondrion"/>
    <property type="evidence" value="ECO:0007669"/>
    <property type="project" value="TreeGrafter"/>
</dbReference>
<evidence type="ECO:0000313" key="5">
    <source>
        <dbReference type="Proteomes" id="UP001273166"/>
    </source>
</evidence>
<evidence type="ECO:0000259" key="3">
    <source>
        <dbReference type="Pfam" id="PF06916"/>
    </source>
</evidence>
<reference evidence="4" key="2">
    <citation type="submission" date="2023-06" db="EMBL/GenBank/DDBJ databases">
        <authorList>
            <consortium name="Lawrence Berkeley National Laboratory"/>
            <person name="Mondo S.J."/>
            <person name="Hensen N."/>
            <person name="Bonometti L."/>
            <person name="Westerberg I."/>
            <person name="Brannstrom I.O."/>
            <person name="Guillou S."/>
            <person name="Cros-Aarteil S."/>
            <person name="Calhoun S."/>
            <person name="Haridas S."/>
            <person name="Kuo A."/>
            <person name="Pangilinan J."/>
            <person name="Riley R."/>
            <person name="Labutti K."/>
            <person name="Andreopoulos B."/>
            <person name="Lipzen A."/>
            <person name="Chen C."/>
            <person name="Yanf M."/>
            <person name="Daum C."/>
            <person name="Ng V."/>
            <person name="Clum A."/>
            <person name="Steindorff A."/>
            <person name="Ohm R."/>
            <person name="Martin F."/>
            <person name="Silar P."/>
            <person name="Natvig D."/>
            <person name="Lalanne C."/>
            <person name="Gautier V."/>
            <person name="Ament-Velasquez S.L."/>
            <person name="Kruys A."/>
            <person name="Hutchinson M.I."/>
            <person name="Powell A.J."/>
            <person name="Barry K."/>
            <person name="Miller A.N."/>
            <person name="Grigoriev I.V."/>
            <person name="Debuchy R."/>
            <person name="Gladieux P."/>
            <person name="Thoren M.H."/>
            <person name="Johannesson H."/>
        </authorList>
    </citation>
    <scope>NUCLEOTIDE SEQUENCE</scope>
    <source>
        <strain evidence="4">CBS 333.67</strain>
    </source>
</reference>
<proteinExistence type="predicted"/>
<sequence>MLRSALGAIDALIGAGVTPGKIARQAVGNRGWMGKMSATGPVVRVPWQQRAFMSQLRTTRPTFARSRFGRPRSPFLIRPRRPFHSSRPKRADAADKTGNASGEPLSVSARMKKLSREYGWSAVGVYLALSVLDFPFCFLLVRTVGTEKIAHIEHVVVSNVKKIIPDSVETWWREYRQALGEAKRERMGETGETDVIYHGVEEAEKRSSQEGASLATQLALAYAIHKSFIFLRVPLTAAVTPKVVKVLRSWGWEIGKRRVKSPVKN</sequence>
<gene>
    <name evidence="4" type="ORF">B0T15DRAFT_526286</name>
</gene>
<dbReference type="Pfam" id="PF06916">
    <property type="entry name" value="FAM210A-B_dom"/>
    <property type="match status" value="1"/>
</dbReference>
<evidence type="ECO:0000256" key="2">
    <source>
        <dbReference type="SAM" id="Phobius"/>
    </source>
</evidence>
<feature type="region of interest" description="Disordered" evidence="1">
    <location>
        <begin position="76"/>
        <end position="104"/>
    </location>
</feature>
<dbReference type="InterPro" id="IPR045866">
    <property type="entry name" value="FAM210A/B-like"/>
</dbReference>
<dbReference type="EMBL" id="JAUDZG010000002">
    <property type="protein sequence ID" value="KAK3309134.1"/>
    <property type="molecule type" value="Genomic_DNA"/>
</dbReference>
<organism evidence="4 5">
    <name type="scientific">Chaetomium strumarium</name>
    <dbReference type="NCBI Taxonomy" id="1170767"/>
    <lineage>
        <taxon>Eukaryota</taxon>
        <taxon>Fungi</taxon>
        <taxon>Dikarya</taxon>
        <taxon>Ascomycota</taxon>
        <taxon>Pezizomycotina</taxon>
        <taxon>Sordariomycetes</taxon>
        <taxon>Sordariomycetidae</taxon>
        <taxon>Sordariales</taxon>
        <taxon>Chaetomiaceae</taxon>
        <taxon>Chaetomium</taxon>
    </lineage>
</organism>
<dbReference type="PANTHER" id="PTHR21377">
    <property type="entry name" value="PROTEIN FAM210B, MITOCHONDRIAL"/>
    <property type="match status" value="1"/>
</dbReference>
<keyword evidence="2" id="KW-0812">Transmembrane</keyword>
<feature type="transmembrane region" description="Helical" evidence="2">
    <location>
        <begin position="118"/>
        <end position="141"/>
    </location>
</feature>
<keyword evidence="2" id="KW-0472">Membrane</keyword>
<dbReference type="RefSeq" id="XP_062724914.1">
    <property type="nucleotide sequence ID" value="XM_062868895.1"/>
</dbReference>
<dbReference type="InterPro" id="IPR009688">
    <property type="entry name" value="FAM210A/B-like_dom"/>
</dbReference>
<keyword evidence="2" id="KW-1133">Transmembrane helix</keyword>
<reference evidence="4" key="1">
    <citation type="journal article" date="2023" name="Mol. Phylogenet. Evol.">
        <title>Genome-scale phylogeny and comparative genomics of the fungal order Sordariales.</title>
        <authorList>
            <person name="Hensen N."/>
            <person name="Bonometti L."/>
            <person name="Westerberg I."/>
            <person name="Brannstrom I.O."/>
            <person name="Guillou S."/>
            <person name="Cros-Aarteil S."/>
            <person name="Calhoun S."/>
            <person name="Haridas S."/>
            <person name="Kuo A."/>
            <person name="Mondo S."/>
            <person name="Pangilinan J."/>
            <person name="Riley R."/>
            <person name="LaButti K."/>
            <person name="Andreopoulos B."/>
            <person name="Lipzen A."/>
            <person name="Chen C."/>
            <person name="Yan M."/>
            <person name="Daum C."/>
            <person name="Ng V."/>
            <person name="Clum A."/>
            <person name="Steindorff A."/>
            <person name="Ohm R.A."/>
            <person name="Martin F."/>
            <person name="Silar P."/>
            <person name="Natvig D.O."/>
            <person name="Lalanne C."/>
            <person name="Gautier V."/>
            <person name="Ament-Velasquez S.L."/>
            <person name="Kruys A."/>
            <person name="Hutchinson M.I."/>
            <person name="Powell A.J."/>
            <person name="Barry K."/>
            <person name="Miller A.N."/>
            <person name="Grigoriev I.V."/>
            <person name="Debuchy R."/>
            <person name="Gladieux P."/>
            <person name="Hiltunen Thoren M."/>
            <person name="Johannesson H."/>
        </authorList>
    </citation>
    <scope>NUCLEOTIDE SEQUENCE</scope>
    <source>
        <strain evidence="4">CBS 333.67</strain>
    </source>
</reference>
<keyword evidence="5" id="KW-1185">Reference proteome</keyword>
<protein>
    <recommendedName>
        <fullName evidence="3">DUF1279 domain-containing protein</fullName>
    </recommendedName>
</protein>
<feature type="domain" description="DUF1279" evidence="3">
    <location>
        <begin position="110"/>
        <end position="241"/>
    </location>
</feature>
<dbReference type="AlphaFoldDB" id="A0AAJ0GZR0"/>
<name>A0AAJ0GZR0_9PEZI</name>